<dbReference type="Pfam" id="PF00071">
    <property type="entry name" value="Ras"/>
    <property type="match status" value="1"/>
</dbReference>
<protein>
    <submittedName>
        <fullName evidence="3">Uncharacterized protein</fullName>
    </submittedName>
</protein>
<dbReference type="GO" id="GO:0003924">
    <property type="term" value="F:GTPase activity"/>
    <property type="evidence" value="ECO:0007669"/>
    <property type="project" value="InterPro"/>
</dbReference>
<keyword evidence="1" id="KW-0547">Nucleotide-binding</keyword>
<dbReference type="Gene3D" id="3.40.50.300">
    <property type="entry name" value="P-loop containing nucleotide triphosphate hydrolases"/>
    <property type="match status" value="1"/>
</dbReference>
<reference evidence="3" key="1">
    <citation type="submission" date="2021-01" db="EMBL/GenBank/DDBJ databases">
        <authorList>
            <person name="Corre E."/>
            <person name="Pelletier E."/>
            <person name="Niang G."/>
            <person name="Scheremetjew M."/>
            <person name="Finn R."/>
            <person name="Kale V."/>
            <person name="Holt S."/>
            <person name="Cochrane G."/>
            <person name="Meng A."/>
            <person name="Brown T."/>
            <person name="Cohen L."/>
        </authorList>
    </citation>
    <scope>NUCLEOTIDE SEQUENCE</scope>
    <source>
        <strain evidence="3">CCCM811</strain>
    </source>
</reference>
<name>A0A7S3YJ73_9EUKA</name>
<dbReference type="InterPro" id="IPR027417">
    <property type="entry name" value="P-loop_NTPase"/>
</dbReference>
<gene>
    <name evidence="3" type="ORF">LGLO00237_LOCUS6058</name>
</gene>
<dbReference type="InterPro" id="IPR001806">
    <property type="entry name" value="Small_GTPase"/>
</dbReference>
<dbReference type="SMART" id="SM00173">
    <property type="entry name" value="RAS"/>
    <property type="match status" value="1"/>
</dbReference>
<dbReference type="PANTHER" id="PTHR47978">
    <property type="match status" value="1"/>
</dbReference>
<dbReference type="SMART" id="SM00175">
    <property type="entry name" value="RAB"/>
    <property type="match status" value="1"/>
</dbReference>
<evidence type="ECO:0000256" key="1">
    <source>
        <dbReference type="ARBA" id="ARBA00022741"/>
    </source>
</evidence>
<dbReference type="PROSITE" id="PS51421">
    <property type="entry name" value="RAS"/>
    <property type="match status" value="1"/>
</dbReference>
<dbReference type="PROSITE" id="PS51419">
    <property type="entry name" value="RAB"/>
    <property type="match status" value="1"/>
</dbReference>
<organism evidence="3">
    <name type="scientific">Lotharella globosa</name>
    <dbReference type="NCBI Taxonomy" id="91324"/>
    <lineage>
        <taxon>Eukaryota</taxon>
        <taxon>Sar</taxon>
        <taxon>Rhizaria</taxon>
        <taxon>Cercozoa</taxon>
        <taxon>Chlorarachniophyceae</taxon>
        <taxon>Lotharella</taxon>
    </lineage>
</organism>
<dbReference type="PRINTS" id="PR00449">
    <property type="entry name" value="RASTRNSFRMNG"/>
</dbReference>
<dbReference type="NCBIfam" id="TIGR00231">
    <property type="entry name" value="small_GTP"/>
    <property type="match status" value="1"/>
</dbReference>
<evidence type="ECO:0000256" key="2">
    <source>
        <dbReference type="SAM" id="MobiDB-lite"/>
    </source>
</evidence>
<feature type="region of interest" description="Disordered" evidence="2">
    <location>
        <begin position="179"/>
        <end position="198"/>
    </location>
</feature>
<dbReference type="CDD" id="cd00154">
    <property type="entry name" value="Rab"/>
    <property type="match status" value="1"/>
</dbReference>
<dbReference type="SMART" id="SM00174">
    <property type="entry name" value="RHO"/>
    <property type="match status" value="1"/>
</dbReference>
<evidence type="ECO:0000313" key="3">
    <source>
        <dbReference type="EMBL" id="CAE0653216.1"/>
    </source>
</evidence>
<dbReference type="AlphaFoldDB" id="A0A7S3YJ73"/>
<dbReference type="GO" id="GO:0005525">
    <property type="term" value="F:GTP binding"/>
    <property type="evidence" value="ECO:0007669"/>
    <property type="project" value="InterPro"/>
</dbReference>
<dbReference type="InterPro" id="IPR005225">
    <property type="entry name" value="Small_GTP-bd"/>
</dbReference>
<dbReference type="SUPFAM" id="SSF52540">
    <property type="entry name" value="P-loop containing nucleoside triphosphate hydrolases"/>
    <property type="match status" value="1"/>
</dbReference>
<dbReference type="EMBL" id="HBIV01008093">
    <property type="protein sequence ID" value="CAE0653216.1"/>
    <property type="molecule type" value="Transcribed_RNA"/>
</dbReference>
<accession>A0A7S3YJ73</accession>
<dbReference type="PROSITE" id="PS51420">
    <property type="entry name" value="RHO"/>
    <property type="match status" value="1"/>
</dbReference>
<proteinExistence type="predicted"/>
<dbReference type="FunFam" id="3.40.50.300:FF:001204">
    <property type="entry name" value="Small GTP-binding protein, putative"/>
    <property type="match status" value="1"/>
</dbReference>
<sequence length="198" mass="21774">MSNNTRVDLKVILLGHKAVGKTSMFNRYVYDEFGKTAMTIGAYFAMKQCKIGGNKVYNLAIWDTAGEEKFDSLTNFYCRNARAALVCYDITNRASFTGIQKWVDKVKQEADPNCAMLIVGNKLDLVEGRSKSELVELSEVQKYAEPLGAKVIEVSAKTGHNISKIFEQVVETALQRGGTSKMNAGGSFPESKKSGCCS</sequence>